<organism evidence="1 2">
    <name type="scientific">Clostridium tanneri</name>
    <dbReference type="NCBI Taxonomy" id="3037988"/>
    <lineage>
        <taxon>Bacteria</taxon>
        <taxon>Bacillati</taxon>
        <taxon>Bacillota</taxon>
        <taxon>Clostridia</taxon>
        <taxon>Eubacteriales</taxon>
        <taxon>Clostridiaceae</taxon>
        <taxon>Clostridium</taxon>
    </lineage>
</organism>
<dbReference type="EMBL" id="JARUJP010000024">
    <property type="protein sequence ID" value="MDW8802623.1"/>
    <property type="molecule type" value="Genomic_DNA"/>
</dbReference>
<name>A0ABU4JWV5_9CLOT</name>
<keyword evidence="2" id="KW-1185">Reference proteome</keyword>
<accession>A0ABU4JWV5</accession>
<dbReference type="Pfam" id="PF10042">
    <property type="entry name" value="DUF2278"/>
    <property type="match status" value="1"/>
</dbReference>
<comment type="caution">
    <text evidence="1">The sequence shown here is derived from an EMBL/GenBank/DDBJ whole genome shotgun (WGS) entry which is preliminary data.</text>
</comment>
<dbReference type="InterPro" id="IPR019268">
    <property type="entry name" value="DUF2278"/>
</dbReference>
<dbReference type="RefSeq" id="WP_261669718.1">
    <property type="nucleotide sequence ID" value="NZ_JARUJP010000024.1"/>
</dbReference>
<reference evidence="1 2" key="1">
    <citation type="submission" date="2023-04" db="EMBL/GenBank/DDBJ databases">
        <title>Clostridium tannerae sp. nov., isolated from the fecal material of an alpaca.</title>
        <authorList>
            <person name="Miller S."/>
            <person name="Hendry M."/>
            <person name="King J."/>
            <person name="Sankaranarayanan K."/>
            <person name="Lawson P.A."/>
        </authorList>
    </citation>
    <scope>NUCLEOTIDE SEQUENCE [LARGE SCALE GENOMIC DNA]</scope>
    <source>
        <strain evidence="1 2">A1-XYC3</strain>
    </source>
</reference>
<sequence length="260" mass="30357">MAIPIYVLCKAKGSSISDIGSEIPKREGHQVLEGNIHCQYEKIGGVFHYHFKIDGENLYMGEESLYFKDRKVEIQINVRSHEGRKTPKLEYLFIDNLKIKDEEKFSLKKLEQLDYGIKLLNCGEENKKEGMALDYIRSNLFNIGEFKSVPTTIDLNEELHKYIMDAKEEDADLYIFGDLYPMECRTDFTLEEKFNLLREKGPKGIHDIHMNQGNCDEEKWKKDEGIYQDGGIFIHFKDDSWSAIFMKFESQKITAELVEQ</sequence>
<gene>
    <name evidence="1" type="ORF">P8V03_15860</name>
</gene>
<evidence type="ECO:0000313" key="2">
    <source>
        <dbReference type="Proteomes" id="UP001281656"/>
    </source>
</evidence>
<evidence type="ECO:0000313" key="1">
    <source>
        <dbReference type="EMBL" id="MDW8802623.1"/>
    </source>
</evidence>
<protein>
    <submittedName>
        <fullName evidence="1">YukJ family protein</fullName>
    </submittedName>
</protein>
<dbReference type="Proteomes" id="UP001281656">
    <property type="component" value="Unassembled WGS sequence"/>
</dbReference>
<proteinExistence type="predicted"/>